<evidence type="ECO:0000256" key="5">
    <source>
        <dbReference type="ARBA" id="ARBA00023163"/>
    </source>
</evidence>
<dbReference type="Proteomes" id="UP000835052">
    <property type="component" value="Unassembled WGS sequence"/>
</dbReference>
<evidence type="ECO:0000256" key="4">
    <source>
        <dbReference type="ARBA" id="ARBA00023125"/>
    </source>
</evidence>
<name>A0A8S1HMG1_9PELO</name>
<keyword evidence="6" id="KW-0539">Nucleus</keyword>
<reference evidence="8" key="1">
    <citation type="submission" date="2020-10" db="EMBL/GenBank/DDBJ databases">
        <authorList>
            <person name="Kikuchi T."/>
        </authorList>
    </citation>
    <scope>NUCLEOTIDE SEQUENCE</scope>
    <source>
        <strain evidence="8">NKZ352</strain>
    </source>
</reference>
<comment type="caution">
    <text evidence="8">The sequence shown here is derived from an EMBL/GenBank/DDBJ whole genome shotgun (WGS) entry which is preliminary data.</text>
</comment>
<evidence type="ECO:0000256" key="6">
    <source>
        <dbReference type="ARBA" id="ARBA00023242"/>
    </source>
</evidence>
<evidence type="ECO:0000259" key="7">
    <source>
        <dbReference type="Pfam" id="PF03299"/>
    </source>
</evidence>
<dbReference type="InterPro" id="IPR004979">
    <property type="entry name" value="TF_AP2"/>
</dbReference>
<accession>A0A8S1HMG1</accession>
<keyword evidence="5" id="KW-0804">Transcription</keyword>
<evidence type="ECO:0000313" key="9">
    <source>
        <dbReference type="Proteomes" id="UP000835052"/>
    </source>
</evidence>
<feature type="domain" description="Transcription factor AP-2 C-terminal" evidence="7">
    <location>
        <begin position="125"/>
        <end position="148"/>
    </location>
</feature>
<dbReference type="PANTHER" id="PTHR10812:SF17">
    <property type="entry name" value="TRANSCRIPTION FACTOR AP-2, ISOFORM D"/>
    <property type="match status" value="1"/>
</dbReference>
<gene>
    <name evidence="8" type="ORF">CAUJ_LOCUS10269</name>
</gene>
<keyword evidence="9" id="KW-1185">Reference proteome</keyword>
<dbReference type="Pfam" id="PF03299">
    <property type="entry name" value="TF_AP-2"/>
    <property type="match status" value="1"/>
</dbReference>
<evidence type="ECO:0000256" key="3">
    <source>
        <dbReference type="ARBA" id="ARBA00023015"/>
    </source>
</evidence>
<keyword evidence="3" id="KW-0805">Transcription regulation</keyword>
<keyword evidence="4" id="KW-0238">DNA-binding</keyword>
<organism evidence="8 9">
    <name type="scientific">Caenorhabditis auriculariae</name>
    <dbReference type="NCBI Taxonomy" id="2777116"/>
    <lineage>
        <taxon>Eukaryota</taxon>
        <taxon>Metazoa</taxon>
        <taxon>Ecdysozoa</taxon>
        <taxon>Nematoda</taxon>
        <taxon>Chromadorea</taxon>
        <taxon>Rhabditida</taxon>
        <taxon>Rhabditina</taxon>
        <taxon>Rhabditomorpha</taxon>
        <taxon>Rhabditoidea</taxon>
        <taxon>Rhabditidae</taxon>
        <taxon>Peloderinae</taxon>
        <taxon>Caenorhabditis</taxon>
    </lineage>
</organism>
<dbReference type="GO" id="GO:0000977">
    <property type="term" value="F:RNA polymerase II transcription regulatory region sequence-specific DNA binding"/>
    <property type="evidence" value="ECO:0007669"/>
    <property type="project" value="TreeGrafter"/>
</dbReference>
<evidence type="ECO:0000256" key="2">
    <source>
        <dbReference type="ARBA" id="ARBA00007770"/>
    </source>
</evidence>
<dbReference type="InterPro" id="IPR013854">
    <property type="entry name" value="TF_AP2_C"/>
</dbReference>
<evidence type="ECO:0000313" key="8">
    <source>
        <dbReference type="EMBL" id="CAD6194350.1"/>
    </source>
</evidence>
<dbReference type="GO" id="GO:0042127">
    <property type="term" value="P:regulation of cell population proliferation"/>
    <property type="evidence" value="ECO:0007669"/>
    <property type="project" value="TreeGrafter"/>
</dbReference>
<sequence>MYVNTGVYDHQLRNNGSLIDRIGSILQQRAQDVIAVAPVTIQTSPNMSPAETVSPAQRSPLCAKRPASPIHCDVDCKKRYIKVEDDDLISDTDSSDHGTHEDAASSECISPLISSGSLMCPEEVFCSVPGRLSLLSSTSKYKVTLGEVG</sequence>
<comment type="similarity">
    <text evidence="2">Belongs to the AP-2 family.</text>
</comment>
<evidence type="ECO:0000256" key="1">
    <source>
        <dbReference type="ARBA" id="ARBA00004123"/>
    </source>
</evidence>
<protein>
    <recommendedName>
        <fullName evidence="7">Transcription factor AP-2 C-terminal domain-containing protein</fullName>
    </recommendedName>
</protein>
<dbReference type="GO" id="GO:0000981">
    <property type="term" value="F:DNA-binding transcription factor activity, RNA polymerase II-specific"/>
    <property type="evidence" value="ECO:0007669"/>
    <property type="project" value="TreeGrafter"/>
</dbReference>
<dbReference type="EMBL" id="CAJGYM010000043">
    <property type="protein sequence ID" value="CAD6194350.1"/>
    <property type="molecule type" value="Genomic_DNA"/>
</dbReference>
<dbReference type="PANTHER" id="PTHR10812">
    <property type="entry name" value="TRANSCRIPTION FACTOR AP-2"/>
    <property type="match status" value="1"/>
</dbReference>
<dbReference type="OrthoDB" id="6252992at2759"/>
<dbReference type="GO" id="GO:0005634">
    <property type="term" value="C:nucleus"/>
    <property type="evidence" value="ECO:0007669"/>
    <property type="project" value="UniProtKB-SubCell"/>
</dbReference>
<dbReference type="AlphaFoldDB" id="A0A8S1HMG1"/>
<proteinExistence type="inferred from homology"/>
<comment type="subcellular location">
    <subcellularLocation>
        <location evidence="1">Nucleus</location>
    </subcellularLocation>
</comment>